<reference evidence="1" key="1">
    <citation type="submission" date="2018-05" db="EMBL/GenBank/DDBJ databases">
        <authorList>
            <person name="Lanie J.A."/>
            <person name="Ng W.-L."/>
            <person name="Kazmierczak K.M."/>
            <person name="Andrzejewski T.M."/>
            <person name="Davidsen T.M."/>
            <person name="Wayne K.J."/>
            <person name="Tettelin H."/>
            <person name="Glass J.I."/>
            <person name="Rusch D."/>
            <person name="Podicherti R."/>
            <person name="Tsui H.-C.T."/>
            <person name="Winkler M.E."/>
        </authorList>
    </citation>
    <scope>NUCLEOTIDE SEQUENCE</scope>
</reference>
<feature type="non-terminal residue" evidence="1">
    <location>
        <position position="237"/>
    </location>
</feature>
<name>A0A382H3Y5_9ZZZZ</name>
<organism evidence="1">
    <name type="scientific">marine metagenome</name>
    <dbReference type="NCBI Taxonomy" id="408172"/>
    <lineage>
        <taxon>unclassified sequences</taxon>
        <taxon>metagenomes</taxon>
        <taxon>ecological metagenomes</taxon>
    </lineage>
</organism>
<protein>
    <submittedName>
        <fullName evidence="1">Uncharacterized protein</fullName>
    </submittedName>
</protein>
<dbReference type="AlphaFoldDB" id="A0A382H3Y5"/>
<accession>A0A382H3Y5</accession>
<evidence type="ECO:0000313" key="1">
    <source>
        <dbReference type="EMBL" id="SVB81627.1"/>
    </source>
</evidence>
<dbReference type="EMBL" id="UINC01058869">
    <property type="protein sequence ID" value="SVB81627.1"/>
    <property type="molecule type" value="Genomic_DNA"/>
</dbReference>
<gene>
    <name evidence="1" type="ORF">METZ01_LOCUS234481</name>
</gene>
<sequence>MKRFAGMMIIAVLALCLTVTADMVFTRDGHVHQGKISLGTNYTVRVVAPGSTNVVTATNLLRAVFGPDVIAMPWHHIGPFGASGFDEAHDKAFLNEAAVDLKKEYGNLKWKEANFIDGMVHVLSAEPNSATYLYRIIHAASPITLDASLGSNDSIKLWLNGRLILNNKVLRITVPGQDRVRLELVKGENKLLIKVTNGQVSSSFYFKTQRRGAWSASRAVPTAGIMTWDGSFTPVQV</sequence>
<proteinExistence type="predicted"/>